<keyword evidence="1" id="KW-0472">Membrane</keyword>
<evidence type="ECO:0000313" key="2">
    <source>
        <dbReference type="EMBL" id="MBB3999318.1"/>
    </source>
</evidence>
<organism evidence="2 3">
    <name type="scientific">Aureimonas pseudogalii</name>
    <dbReference type="NCBI Taxonomy" id="1744844"/>
    <lineage>
        <taxon>Bacteria</taxon>
        <taxon>Pseudomonadati</taxon>
        <taxon>Pseudomonadota</taxon>
        <taxon>Alphaproteobacteria</taxon>
        <taxon>Hyphomicrobiales</taxon>
        <taxon>Aurantimonadaceae</taxon>
        <taxon>Aureimonas</taxon>
    </lineage>
</organism>
<accession>A0A7W6H694</accession>
<feature type="transmembrane region" description="Helical" evidence="1">
    <location>
        <begin position="38"/>
        <end position="59"/>
    </location>
</feature>
<feature type="transmembrane region" description="Helical" evidence="1">
    <location>
        <begin position="6"/>
        <end position="26"/>
    </location>
</feature>
<comment type="caution">
    <text evidence="2">The sequence shown here is derived from an EMBL/GenBank/DDBJ whole genome shotgun (WGS) entry which is preliminary data.</text>
</comment>
<dbReference type="InterPro" id="IPR008407">
    <property type="entry name" value="Brnchd-chn_aa_trnsp_AzlD"/>
</dbReference>
<gene>
    <name evidence="2" type="ORF">GGR04_003187</name>
</gene>
<feature type="transmembrane region" description="Helical" evidence="1">
    <location>
        <begin position="65"/>
        <end position="93"/>
    </location>
</feature>
<dbReference type="Pfam" id="PF05437">
    <property type="entry name" value="AzlD"/>
    <property type="match status" value="1"/>
</dbReference>
<dbReference type="EMBL" id="JACIEK010000009">
    <property type="protein sequence ID" value="MBB3999318.1"/>
    <property type="molecule type" value="Genomic_DNA"/>
</dbReference>
<proteinExistence type="predicted"/>
<name>A0A7W6H694_9HYPH</name>
<keyword evidence="1" id="KW-1133">Transmembrane helix</keyword>
<reference evidence="2 3" key="1">
    <citation type="submission" date="2020-08" db="EMBL/GenBank/DDBJ databases">
        <title>Genomic Encyclopedia of Type Strains, Phase IV (KMG-IV): sequencing the most valuable type-strain genomes for metagenomic binning, comparative biology and taxonomic classification.</title>
        <authorList>
            <person name="Goeker M."/>
        </authorList>
    </citation>
    <scope>NUCLEOTIDE SEQUENCE [LARGE SCALE GENOMIC DNA]</scope>
    <source>
        <strain evidence="2 3">DSM 102238</strain>
    </source>
</reference>
<evidence type="ECO:0000256" key="1">
    <source>
        <dbReference type="SAM" id="Phobius"/>
    </source>
</evidence>
<dbReference type="RefSeq" id="WP_183200868.1">
    <property type="nucleotide sequence ID" value="NZ_JACIEK010000009.1"/>
</dbReference>
<dbReference type="AlphaFoldDB" id="A0A7W6H694"/>
<protein>
    <submittedName>
        <fullName evidence="2">Putative membrane protein</fullName>
    </submittedName>
</protein>
<evidence type="ECO:0000313" key="3">
    <source>
        <dbReference type="Proteomes" id="UP000542776"/>
    </source>
</evidence>
<keyword evidence="3" id="KW-1185">Reference proteome</keyword>
<dbReference type="Proteomes" id="UP000542776">
    <property type="component" value="Unassembled WGS sequence"/>
</dbReference>
<sequence>MNDIWWLITLSAVLTYGTRVGGYLLLARMERIPPRLDAALNAVPAAVLTAIVSPVLIDGDTAERVVIVLCGFLALRLSLLQTVIVGTASVAFLRSVGLS</sequence>
<keyword evidence="1" id="KW-0812">Transmembrane</keyword>